<dbReference type="SMART" id="SM00507">
    <property type="entry name" value="HNHc"/>
    <property type="match status" value="1"/>
</dbReference>
<dbReference type="InterPro" id="IPR003870">
    <property type="entry name" value="DUF222"/>
</dbReference>
<gene>
    <name evidence="3" type="ORF">K5L39_21515</name>
</gene>
<evidence type="ECO:0000256" key="1">
    <source>
        <dbReference type="SAM" id="MobiDB-lite"/>
    </source>
</evidence>
<feature type="region of interest" description="Disordered" evidence="1">
    <location>
        <begin position="440"/>
        <end position="512"/>
    </location>
</feature>
<dbReference type="Pfam" id="PF02720">
    <property type="entry name" value="DUF222"/>
    <property type="match status" value="1"/>
</dbReference>
<accession>A0ABU5Z562</accession>
<dbReference type="Gene3D" id="1.10.30.50">
    <property type="match status" value="1"/>
</dbReference>
<proteinExistence type="predicted"/>
<dbReference type="GO" id="GO:0004519">
    <property type="term" value="F:endonuclease activity"/>
    <property type="evidence" value="ECO:0007669"/>
    <property type="project" value="UniProtKB-KW"/>
</dbReference>
<keyword evidence="4" id="KW-1185">Reference proteome</keyword>
<evidence type="ECO:0000313" key="4">
    <source>
        <dbReference type="Proteomes" id="UP001299283"/>
    </source>
</evidence>
<keyword evidence="3" id="KW-0540">Nuclease</keyword>
<dbReference type="EMBL" id="JAYJJQ010000034">
    <property type="protein sequence ID" value="MEB3071759.1"/>
    <property type="molecule type" value="Genomic_DNA"/>
</dbReference>
<feature type="compositionally biased region" description="Basic and acidic residues" evidence="1">
    <location>
        <begin position="475"/>
        <end position="489"/>
    </location>
</feature>
<dbReference type="CDD" id="cd00085">
    <property type="entry name" value="HNHc"/>
    <property type="match status" value="1"/>
</dbReference>
<dbReference type="Proteomes" id="UP001299283">
    <property type="component" value="Unassembled WGS sequence"/>
</dbReference>
<dbReference type="InterPro" id="IPR003615">
    <property type="entry name" value="HNH_nuc"/>
</dbReference>
<reference evidence="3 4" key="1">
    <citation type="submission" date="2023-12" db="EMBL/GenBank/DDBJ databases">
        <title>Description of new species of Mycobacterium terrae complex isolated from sewage at the Sao Paulo Zoological Park Foundation in Brazil.</title>
        <authorList>
            <person name="Romagnoli C.L."/>
            <person name="Conceicao E.C."/>
            <person name="Machado E."/>
            <person name="Barreto L.B.P.F."/>
            <person name="Sharma A."/>
            <person name="Silva N.M."/>
            <person name="Marques L.E."/>
            <person name="Juliana M.A."/>
            <person name="Lourenco M.C.S."/>
            <person name="Digiampietri L.A."/>
            <person name="Suffys P.N."/>
            <person name="Viana-Niero C."/>
        </authorList>
    </citation>
    <scope>NUCLEOTIDE SEQUENCE [LARGE SCALE GENOMIC DNA]</scope>
    <source>
        <strain evidence="3 4">MYC017</strain>
    </source>
</reference>
<evidence type="ECO:0000313" key="3">
    <source>
        <dbReference type="EMBL" id="MEB3071759.1"/>
    </source>
</evidence>
<keyword evidence="3" id="KW-0255">Endonuclease</keyword>
<organism evidence="3 4">
    <name type="scientific">[Mycobacterium] vasticus</name>
    <dbReference type="NCBI Taxonomy" id="2875777"/>
    <lineage>
        <taxon>Bacteria</taxon>
        <taxon>Bacillati</taxon>
        <taxon>Actinomycetota</taxon>
        <taxon>Actinomycetes</taxon>
        <taxon>Mycobacteriales</taxon>
        <taxon>Mycobacteriaceae</taxon>
        <taxon>Mycolicibacter</taxon>
    </lineage>
</organism>
<feature type="domain" description="HNH nuclease" evidence="2">
    <location>
        <begin position="342"/>
        <end position="394"/>
    </location>
</feature>
<comment type="caution">
    <text evidence="3">The sequence shown here is derived from an EMBL/GenBank/DDBJ whole genome shotgun (WGS) entry which is preliminary data.</text>
</comment>
<keyword evidence="3" id="KW-0378">Hydrolase</keyword>
<evidence type="ECO:0000259" key="2">
    <source>
        <dbReference type="SMART" id="SM00507"/>
    </source>
</evidence>
<dbReference type="EC" id="3.1.-.-" evidence="3"/>
<name>A0ABU5Z562_9MYCO</name>
<sequence>MFDSMAPAAPPTGPTLDSVARFSAWFLQRHPRTTPESAALVDRITASARAENRAAAAHLVAVGDLFALRLSQCGETEDWAVDTAAAVTAEVAAALRISQGLAGSRLHYARVMREELPKVAEVFKAGDIDLRLFQTIVYRTALITDREVLAVVDAELALAVPRWPSLTKGRLAGKIDKIVSKADVDAVRRRKERQAQREIGFQDQNGGMSDIYGSLFTADARALATALDGLAATVCEHDPRSREERRADAIGALAARADRLGCRCGRTDCAAGRRPGASPVVIHVIAEQATVDGTGDKPGWLVEADGLVPPELIAELAASARLVALVHPGDAPPEARYVPSKALAAFVRCRDLTCRWPGCDVPAIKCDIDHTIPYTDGGPTHASNLKCYCRTHHLAKTFWGWQEKQLPDGTLILAAPSGQIYVTMPGSALLFPSLCAPTGDLAPPEPQPDDRCAERSAMMPRRRRTRAQNRAARINTERNQNRRAREARLAARSAAMFPKVAPGGAEDDPPPF</sequence>
<dbReference type="RefSeq" id="WP_225398116.1">
    <property type="nucleotide sequence ID" value="NZ_JAYJJQ010000034.1"/>
</dbReference>
<protein>
    <submittedName>
        <fullName evidence="3">HNH endonuclease signature motif containing protein</fullName>
        <ecNumber evidence="3">3.1.-.-</ecNumber>
    </submittedName>
</protein>
<dbReference type="GO" id="GO:0016787">
    <property type="term" value="F:hydrolase activity"/>
    <property type="evidence" value="ECO:0007669"/>
    <property type="project" value="UniProtKB-KW"/>
</dbReference>